<name>A0A7J6WSD1_THATH</name>
<dbReference type="GO" id="GO:0032259">
    <property type="term" value="P:methylation"/>
    <property type="evidence" value="ECO:0007669"/>
    <property type="project" value="UniProtKB-KW"/>
</dbReference>
<keyword evidence="3" id="KW-0862">Zinc</keyword>
<comment type="caution">
    <text evidence="5">The sequence shown here is derived from an EMBL/GenBank/DDBJ whole genome shotgun (WGS) entry which is preliminary data.</text>
</comment>
<dbReference type="InterPro" id="IPR019787">
    <property type="entry name" value="Znf_PHD-finger"/>
</dbReference>
<dbReference type="CDD" id="cd15495">
    <property type="entry name" value="PHD_ATX3_4_5_like"/>
    <property type="match status" value="1"/>
</dbReference>
<evidence type="ECO:0000313" key="5">
    <source>
        <dbReference type="EMBL" id="KAF5199748.1"/>
    </source>
</evidence>
<protein>
    <submittedName>
        <fullName evidence="5">Histone-lysine n-methyltransferase atx5</fullName>
    </submittedName>
</protein>
<dbReference type="InterPro" id="IPR050701">
    <property type="entry name" value="Histone_Mod_Regulator"/>
</dbReference>
<sequence length="103" mass="12365">MTTMLKIYAFRLSQTSRAIIIFSKANGFEFEEVQVYLLKGEHKTSQYKEKYDPIYAKWTTERCAICRWVEDWDYNKVIICNRCQIAVHQECYGTKNIKDFTSW</sequence>
<dbReference type="PANTHER" id="PTHR13793:SF132">
    <property type="entry name" value="HISTONE-LYSINE N-METHYLTRANSFERASE ATX5"/>
    <property type="match status" value="1"/>
</dbReference>
<dbReference type="Gene3D" id="3.40.30.10">
    <property type="entry name" value="Glutaredoxin"/>
    <property type="match status" value="1"/>
</dbReference>
<evidence type="ECO:0000256" key="3">
    <source>
        <dbReference type="ARBA" id="ARBA00022833"/>
    </source>
</evidence>
<keyword evidence="2" id="KW-0863">Zinc-finger</keyword>
<feature type="domain" description="PHD-type" evidence="4">
    <location>
        <begin position="75"/>
        <end position="103"/>
    </location>
</feature>
<keyword evidence="5" id="KW-0489">Methyltransferase</keyword>
<dbReference type="Pfam" id="PF13831">
    <property type="entry name" value="PHD_2"/>
    <property type="match status" value="1"/>
</dbReference>
<evidence type="ECO:0000256" key="2">
    <source>
        <dbReference type="ARBA" id="ARBA00022771"/>
    </source>
</evidence>
<keyword evidence="1" id="KW-0479">Metal-binding</keyword>
<dbReference type="InterPro" id="IPR011011">
    <property type="entry name" value="Znf_FYVE_PHD"/>
</dbReference>
<dbReference type="AlphaFoldDB" id="A0A7J6WSD1"/>
<organism evidence="5 6">
    <name type="scientific">Thalictrum thalictroides</name>
    <name type="common">Rue-anemone</name>
    <name type="synonym">Anemone thalictroides</name>
    <dbReference type="NCBI Taxonomy" id="46969"/>
    <lineage>
        <taxon>Eukaryota</taxon>
        <taxon>Viridiplantae</taxon>
        <taxon>Streptophyta</taxon>
        <taxon>Embryophyta</taxon>
        <taxon>Tracheophyta</taxon>
        <taxon>Spermatophyta</taxon>
        <taxon>Magnoliopsida</taxon>
        <taxon>Ranunculales</taxon>
        <taxon>Ranunculaceae</taxon>
        <taxon>Thalictroideae</taxon>
        <taxon>Thalictrum</taxon>
    </lineage>
</organism>
<dbReference type="InterPro" id="IPR013083">
    <property type="entry name" value="Znf_RING/FYVE/PHD"/>
</dbReference>
<evidence type="ECO:0000256" key="1">
    <source>
        <dbReference type="ARBA" id="ARBA00022723"/>
    </source>
</evidence>
<dbReference type="SUPFAM" id="SSF52833">
    <property type="entry name" value="Thioredoxin-like"/>
    <property type="match status" value="1"/>
</dbReference>
<proteinExistence type="predicted"/>
<dbReference type="PANTHER" id="PTHR13793">
    <property type="entry name" value="PHD FINGER PROTEINS"/>
    <property type="match status" value="1"/>
</dbReference>
<dbReference type="SUPFAM" id="SSF57903">
    <property type="entry name" value="FYVE/PHD zinc finger"/>
    <property type="match status" value="1"/>
</dbReference>
<reference evidence="5 6" key="1">
    <citation type="submission" date="2020-06" db="EMBL/GenBank/DDBJ databases">
        <title>Transcriptomic and genomic resources for Thalictrum thalictroides and T. hernandezii: Facilitating candidate gene discovery in an emerging model plant lineage.</title>
        <authorList>
            <person name="Arias T."/>
            <person name="Riano-Pachon D.M."/>
            <person name="Di Stilio V.S."/>
        </authorList>
    </citation>
    <scope>NUCLEOTIDE SEQUENCE [LARGE SCALE GENOMIC DNA]</scope>
    <source>
        <strain evidence="6">cv. WT478/WT964</strain>
        <tissue evidence="5">Leaves</tissue>
    </source>
</reference>
<dbReference type="InterPro" id="IPR042011">
    <property type="entry name" value="ATX3/4/5_PHD"/>
</dbReference>
<feature type="non-terminal residue" evidence="5">
    <location>
        <position position="1"/>
    </location>
</feature>
<gene>
    <name evidence="5" type="ORF">FRX31_010665</name>
</gene>
<dbReference type="Proteomes" id="UP000554482">
    <property type="component" value="Unassembled WGS sequence"/>
</dbReference>
<dbReference type="GO" id="GO:0006357">
    <property type="term" value="P:regulation of transcription by RNA polymerase II"/>
    <property type="evidence" value="ECO:0007669"/>
    <property type="project" value="TreeGrafter"/>
</dbReference>
<dbReference type="InterPro" id="IPR036249">
    <property type="entry name" value="Thioredoxin-like_sf"/>
</dbReference>
<dbReference type="OrthoDB" id="945855at2759"/>
<dbReference type="GO" id="GO:0008168">
    <property type="term" value="F:methyltransferase activity"/>
    <property type="evidence" value="ECO:0007669"/>
    <property type="project" value="UniProtKB-KW"/>
</dbReference>
<keyword evidence="6" id="KW-1185">Reference proteome</keyword>
<evidence type="ECO:0000259" key="4">
    <source>
        <dbReference type="Pfam" id="PF13831"/>
    </source>
</evidence>
<evidence type="ECO:0000313" key="6">
    <source>
        <dbReference type="Proteomes" id="UP000554482"/>
    </source>
</evidence>
<dbReference type="EMBL" id="JABWDY010011479">
    <property type="protein sequence ID" value="KAF5199748.1"/>
    <property type="molecule type" value="Genomic_DNA"/>
</dbReference>
<accession>A0A7J6WSD1</accession>
<dbReference type="GO" id="GO:0008270">
    <property type="term" value="F:zinc ion binding"/>
    <property type="evidence" value="ECO:0007669"/>
    <property type="project" value="UniProtKB-KW"/>
</dbReference>
<keyword evidence="5" id="KW-0808">Transferase</keyword>
<dbReference type="Gene3D" id="3.30.40.10">
    <property type="entry name" value="Zinc/RING finger domain, C3HC4 (zinc finger)"/>
    <property type="match status" value="1"/>
</dbReference>